<dbReference type="AlphaFoldDB" id="A0A0B7B9C5"/>
<evidence type="ECO:0000256" key="1">
    <source>
        <dbReference type="SAM" id="MobiDB-lite"/>
    </source>
</evidence>
<evidence type="ECO:0000313" key="2">
    <source>
        <dbReference type="EMBL" id="CEK88690.1"/>
    </source>
</evidence>
<sequence>QHESGLVYGYDLQQENGLTLDYDLEKKSVSSSFPDSFMGSACNQDELGLKHITFTSQGAEFSSFHTKPNKKMQESVRFTGIDNPAFFSDDITEDIVDEDMKKRFFQSCDPDGDVCSINSSLPSIVIEEYMSDGDIFEEMCDESGVCYEVYEEIDALASSSLASRCTTDVIRDKTDTVSGLSAEDCDVCVGISEDDVSGNLRPIWNSIASVNHDISETSDTEVRSGSNDKIQTDSNQLTSECTFLNDVHEESDDSESVAGSQLVNPDITGGTGWRSSLSFIQEFEEKIHMIYSRYNEPGQDLVSSIALNLLKGKTHDPACASGLGNKLPHANVNLEKQKYSKRKLEKRNRSSSEKVPENAPNLSERVCDIPTPEIEQTIRTCVKSPEIELSTLMDSAILADEYHGEVVYIDELYISDSTQDKYYCEKVNLSPPFNDINEIPEINT</sequence>
<protein>
    <submittedName>
        <fullName evidence="2">Uncharacterized protein</fullName>
    </submittedName>
</protein>
<gene>
    <name evidence="2" type="primary">ORF166496</name>
</gene>
<feature type="non-terminal residue" evidence="2">
    <location>
        <position position="444"/>
    </location>
</feature>
<reference evidence="2" key="1">
    <citation type="submission" date="2014-12" db="EMBL/GenBank/DDBJ databases">
        <title>Insight into the proteome of Arion vulgaris.</title>
        <authorList>
            <person name="Aradska J."/>
            <person name="Bulat T."/>
            <person name="Smidak R."/>
            <person name="Sarate P."/>
            <person name="Gangsoo J."/>
            <person name="Sialana F."/>
            <person name="Bilban M."/>
            <person name="Lubec G."/>
        </authorList>
    </citation>
    <scope>NUCLEOTIDE SEQUENCE</scope>
    <source>
        <tissue evidence="2">Skin</tissue>
    </source>
</reference>
<organism evidence="2">
    <name type="scientific">Arion vulgaris</name>
    <dbReference type="NCBI Taxonomy" id="1028688"/>
    <lineage>
        <taxon>Eukaryota</taxon>
        <taxon>Metazoa</taxon>
        <taxon>Spiralia</taxon>
        <taxon>Lophotrochozoa</taxon>
        <taxon>Mollusca</taxon>
        <taxon>Gastropoda</taxon>
        <taxon>Heterobranchia</taxon>
        <taxon>Euthyneura</taxon>
        <taxon>Panpulmonata</taxon>
        <taxon>Eupulmonata</taxon>
        <taxon>Stylommatophora</taxon>
        <taxon>Helicina</taxon>
        <taxon>Arionoidea</taxon>
        <taxon>Arionidae</taxon>
        <taxon>Arion</taxon>
    </lineage>
</organism>
<feature type="non-terminal residue" evidence="2">
    <location>
        <position position="1"/>
    </location>
</feature>
<name>A0A0B7B9C5_9EUPU</name>
<accession>A0A0B7B9C5</accession>
<feature type="compositionally biased region" description="Basic and acidic residues" evidence="1">
    <location>
        <begin position="347"/>
        <end position="356"/>
    </location>
</feature>
<proteinExistence type="predicted"/>
<feature type="region of interest" description="Disordered" evidence="1">
    <location>
        <begin position="339"/>
        <end position="364"/>
    </location>
</feature>
<dbReference type="EMBL" id="HACG01041825">
    <property type="protein sequence ID" value="CEK88690.1"/>
    <property type="molecule type" value="Transcribed_RNA"/>
</dbReference>